<dbReference type="EMBL" id="CZQA01000013">
    <property type="protein sequence ID" value="CUS39249.1"/>
    <property type="molecule type" value="Genomic_DNA"/>
</dbReference>
<sequence>MIFPLYVLVRPDHFIRLALESLIMYLNGFSI</sequence>
<dbReference type="AlphaFoldDB" id="A0A0S4LNT8"/>
<accession>A0A0S4LNT8</accession>
<keyword evidence="2" id="KW-1185">Reference proteome</keyword>
<reference evidence="1 2" key="1">
    <citation type="submission" date="2015-10" db="EMBL/GenBank/DDBJ databases">
        <authorList>
            <person name="Gilbert D.G."/>
        </authorList>
    </citation>
    <scope>NUCLEOTIDE SEQUENCE [LARGE SCALE GENOMIC DNA]</scope>
    <source>
        <strain evidence="1">COMA1</strain>
    </source>
</reference>
<organism evidence="1 2">
    <name type="scientific">Candidatus Nitrospira nitrosa</name>
    <dbReference type="NCBI Taxonomy" id="1742972"/>
    <lineage>
        <taxon>Bacteria</taxon>
        <taxon>Pseudomonadati</taxon>
        <taxon>Nitrospirota</taxon>
        <taxon>Nitrospiria</taxon>
        <taxon>Nitrospirales</taxon>
        <taxon>Nitrospiraceae</taxon>
        <taxon>Nitrospira</taxon>
    </lineage>
</organism>
<evidence type="ECO:0000313" key="2">
    <source>
        <dbReference type="Proteomes" id="UP000199032"/>
    </source>
</evidence>
<evidence type="ECO:0000313" key="1">
    <source>
        <dbReference type="EMBL" id="CUS39249.1"/>
    </source>
</evidence>
<dbReference type="Proteomes" id="UP000199032">
    <property type="component" value="Unassembled WGS sequence"/>
</dbReference>
<name>A0A0S4LNT8_9BACT</name>
<proteinExistence type="predicted"/>
<protein>
    <submittedName>
        <fullName evidence="1">Uncharacterized protein</fullName>
    </submittedName>
</protein>
<gene>
    <name evidence="1" type="ORF">COMA1_70109</name>
</gene>